<keyword evidence="1" id="KW-0472">Membrane</keyword>
<proteinExistence type="predicted"/>
<dbReference type="RefSeq" id="WP_154117682.1">
    <property type="nucleotide sequence ID" value="NZ_WJXB01000002.1"/>
</dbReference>
<evidence type="ECO:0000313" key="3">
    <source>
        <dbReference type="Proteomes" id="UP000463051"/>
    </source>
</evidence>
<reference evidence="2 3" key="1">
    <citation type="submission" date="2019-11" db="EMBL/GenBank/DDBJ databases">
        <title>Paenibacillus monticola sp. nov., a novel PGPR strain isolated from mountain sample in China.</title>
        <authorList>
            <person name="Zhao Q."/>
            <person name="Li H.-P."/>
            <person name="Zhang J.-L."/>
        </authorList>
    </citation>
    <scope>NUCLEOTIDE SEQUENCE [LARGE SCALE GENOMIC DNA]</scope>
    <source>
        <strain evidence="2 3">LC-T2</strain>
    </source>
</reference>
<protein>
    <submittedName>
        <fullName evidence="2">Uncharacterized protein</fullName>
    </submittedName>
</protein>
<keyword evidence="1" id="KW-1133">Transmembrane helix</keyword>
<name>A0A7X2L1W2_9BACL</name>
<accession>A0A7X2L1W2</accession>
<evidence type="ECO:0000256" key="1">
    <source>
        <dbReference type="SAM" id="Phobius"/>
    </source>
</evidence>
<dbReference type="Proteomes" id="UP000463051">
    <property type="component" value="Unassembled WGS sequence"/>
</dbReference>
<organism evidence="2 3">
    <name type="scientific">Paenibacillus monticola</name>
    <dbReference type="NCBI Taxonomy" id="2666075"/>
    <lineage>
        <taxon>Bacteria</taxon>
        <taxon>Bacillati</taxon>
        <taxon>Bacillota</taxon>
        <taxon>Bacilli</taxon>
        <taxon>Bacillales</taxon>
        <taxon>Paenibacillaceae</taxon>
        <taxon>Paenibacillus</taxon>
    </lineage>
</organism>
<keyword evidence="1" id="KW-0812">Transmembrane</keyword>
<dbReference type="EMBL" id="WJXB01000002">
    <property type="protein sequence ID" value="MRN52686.1"/>
    <property type="molecule type" value="Genomic_DNA"/>
</dbReference>
<feature type="transmembrane region" description="Helical" evidence="1">
    <location>
        <begin position="6"/>
        <end position="23"/>
    </location>
</feature>
<evidence type="ECO:0000313" key="2">
    <source>
        <dbReference type="EMBL" id="MRN52686.1"/>
    </source>
</evidence>
<dbReference type="AlphaFoldDB" id="A0A7X2L1W2"/>
<sequence>MKKLLYWSIAILVLTGLIVYGFRSAPKVIRLDRQIEVTAYKLQDTSFAKPVKIALKGAFDEKSESYLGEMRINGIQYTNCSLSPELGFMYCALEGRRLPFPGQVYANKDFSQWSLAVQQSYQPNDTKNDLYNSLNQGSTTHDTIIISIPAKGWEAAVELYQRLQNDWVDKL</sequence>
<comment type="caution">
    <text evidence="2">The sequence shown here is derived from an EMBL/GenBank/DDBJ whole genome shotgun (WGS) entry which is preliminary data.</text>
</comment>
<gene>
    <name evidence="2" type="ORF">GJB61_06700</name>
</gene>
<keyword evidence="3" id="KW-1185">Reference proteome</keyword>